<reference evidence="1" key="2">
    <citation type="submission" date="2020-09" db="EMBL/GenBank/DDBJ databases">
        <authorList>
            <person name="Sun Q."/>
            <person name="Zhou Y."/>
        </authorList>
    </citation>
    <scope>NUCLEOTIDE SEQUENCE</scope>
    <source>
        <strain evidence="1">CGMCC 1.12153</strain>
    </source>
</reference>
<organism evidence="1 2">
    <name type="scientific">Halobacillus andaensis</name>
    <dbReference type="NCBI Taxonomy" id="1176239"/>
    <lineage>
        <taxon>Bacteria</taxon>
        <taxon>Bacillati</taxon>
        <taxon>Bacillota</taxon>
        <taxon>Bacilli</taxon>
        <taxon>Bacillales</taxon>
        <taxon>Bacillaceae</taxon>
        <taxon>Halobacillus</taxon>
    </lineage>
</organism>
<dbReference type="InterPro" id="IPR053028">
    <property type="entry name" value="Spo0E-like_phosphatase"/>
</dbReference>
<evidence type="ECO:0000313" key="1">
    <source>
        <dbReference type="EMBL" id="GGF14889.1"/>
    </source>
</evidence>
<dbReference type="PANTHER" id="PTHR41263">
    <property type="entry name" value="ASPARTYL-PHOSPHATE PHOSPHATASE YISI"/>
    <property type="match status" value="1"/>
</dbReference>
<dbReference type="Gene3D" id="4.10.280.10">
    <property type="entry name" value="Helix-loop-helix DNA-binding domain"/>
    <property type="match status" value="1"/>
</dbReference>
<evidence type="ECO:0000313" key="2">
    <source>
        <dbReference type="Proteomes" id="UP000660110"/>
    </source>
</evidence>
<dbReference type="SUPFAM" id="SSF140500">
    <property type="entry name" value="BAS1536-like"/>
    <property type="match status" value="1"/>
</dbReference>
<accession>A0A917EUD2</accession>
<dbReference type="RefSeq" id="WP_188376520.1">
    <property type="nucleotide sequence ID" value="NZ_BMEL01000001.1"/>
</dbReference>
<proteinExistence type="predicted"/>
<dbReference type="PANTHER" id="PTHR41263:SF1">
    <property type="entry name" value="ASPARTYL-PHOSPHATE PHOSPHATASE YISI"/>
    <property type="match status" value="1"/>
</dbReference>
<dbReference type="InterPro" id="IPR037208">
    <property type="entry name" value="Spo0E-like_sf"/>
</dbReference>
<dbReference type="EMBL" id="BMEL01000001">
    <property type="protein sequence ID" value="GGF14889.1"/>
    <property type="molecule type" value="Genomic_DNA"/>
</dbReference>
<protein>
    <recommendedName>
        <fullName evidence="3">Spo0E like sporulation regulatory protein</fullName>
    </recommendedName>
</protein>
<dbReference type="Proteomes" id="UP000660110">
    <property type="component" value="Unassembled WGS sequence"/>
</dbReference>
<comment type="caution">
    <text evidence="1">The sequence shown here is derived from an EMBL/GenBank/DDBJ whole genome shotgun (WGS) entry which is preliminary data.</text>
</comment>
<evidence type="ECO:0008006" key="3">
    <source>
        <dbReference type="Google" id="ProtNLM"/>
    </source>
</evidence>
<name>A0A917EUD2_HALAA</name>
<dbReference type="Pfam" id="PF09388">
    <property type="entry name" value="SpoOE-like"/>
    <property type="match status" value="1"/>
</dbReference>
<dbReference type="InterPro" id="IPR036638">
    <property type="entry name" value="HLH_DNA-bd_sf"/>
</dbReference>
<dbReference type="GO" id="GO:0043937">
    <property type="term" value="P:regulation of sporulation"/>
    <property type="evidence" value="ECO:0007669"/>
    <property type="project" value="InterPro"/>
</dbReference>
<dbReference type="GO" id="GO:0046983">
    <property type="term" value="F:protein dimerization activity"/>
    <property type="evidence" value="ECO:0007669"/>
    <property type="project" value="InterPro"/>
</dbReference>
<reference evidence="1" key="1">
    <citation type="journal article" date="2014" name="Int. J. Syst. Evol. Microbiol.">
        <title>Complete genome sequence of Corynebacterium casei LMG S-19264T (=DSM 44701T), isolated from a smear-ripened cheese.</title>
        <authorList>
            <consortium name="US DOE Joint Genome Institute (JGI-PGF)"/>
            <person name="Walter F."/>
            <person name="Albersmeier A."/>
            <person name="Kalinowski J."/>
            <person name="Ruckert C."/>
        </authorList>
    </citation>
    <scope>NUCLEOTIDE SEQUENCE</scope>
    <source>
        <strain evidence="1">CGMCC 1.12153</strain>
    </source>
</reference>
<sequence length="53" mass="6300">MNNQIIEPKYKLTKDIQVKKKEMIELGNRYGLTDRRTVKCSQQLDHLLNRLAN</sequence>
<keyword evidence="2" id="KW-1185">Reference proteome</keyword>
<gene>
    <name evidence="1" type="ORF">GCM10010954_11860</name>
</gene>
<dbReference type="AlphaFoldDB" id="A0A917EUD2"/>
<dbReference type="InterPro" id="IPR018540">
    <property type="entry name" value="Spo0E-like"/>
</dbReference>